<proteinExistence type="inferred from homology"/>
<dbReference type="InterPro" id="IPR016484">
    <property type="entry name" value="GTPase_Der"/>
</dbReference>
<feature type="domain" description="G" evidence="9">
    <location>
        <begin position="249"/>
        <end position="373"/>
    </location>
</feature>
<dbReference type="HAMAP" id="MF_00195">
    <property type="entry name" value="GTPase_Der"/>
    <property type="match status" value="1"/>
</dbReference>
<evidence type="ECO:0000256" key="2">
    <source>
        <dbReference type="ARBA" id="ARBA00020953"/>
    </source>
</evidence>
<dbReference type="SUPFAM" id="SSF52540">
    <property type="entry name" value="P-loop containing nucleoside triphosphate hydrolases"/>
    <property type="match status" value="2"/>
</dbReference>
<dbReference type="InterPro" id="IPR027417">
    <property type="entry name" value="P-loop_NTPase"/>
</dbReference>
<dbReference type="GO" id="GO:0042254">
    <property type="term" value="P:ribosome biogenesis"/>
    <property type="evidence" value="ECO:0007669"/>
    <property type="project" value="UniProtKB-KW"/>
</dbReference>
<dbReference type="InterPro" id="IPR006073">
    <property type="entry name" value="GTP-bd"/>
</dbReference>
<gene>
    <name evidence="11" type="ORF">BN1204_021910</name>
</gene>
<dbReference type="InterPro" id="IPR015946">
    <property type="entry name" value="KH_dom-like_a/b"/>
</dbReference>
<reference evidence="11" key="1">
    <citation type="journal article" date="2015" name="PLoS ONE">
        <title>Comprehensive Evaluation of Toxoplasma gondii VEG and Neospora caninum LIV Genomes with Tachyzoite Stage Transcriptome and Proteome Defines Novel Transcript Features.</title>
        <authorList>
            <person name="Ramaprasad A."/>
            <person name="Mourier T."/>
            <person name="Naeem R."/>
            <person name="Malas T.B."/>
            <person name="Moussa E."/>
            <person name="Panigrahi A."/>
            <person name="Vermont S.J."/>
            <person name="Otto T.D."/>
            <person name="Wastling J."/>
            <person name="Pain A."/>
        </authorList>
    </citation>
    <scope>NUCLEOTIDE SEQUENCE</scope>
    <source>
        <strain evidence="11">Liverpool</strain>
    </source>
</reference>
<evidence type="ECO:0000256" key="3">
    <source>
        <dbReference type="ARBA" id="ARBA00022517"/>
    </source>
</evidence>
<dbReference type="NCBIfam" id="TIGR00231">
    <property type="entry name" value="small_GTP"/>
    <property type="match status" value="1"/>
</dbReference>
<feature type="region of interest" description="Disordered" evidence="8">
    <location>
        <begin position="169"/>
        <end position="192"/>
    </location>
</feature>
<keyword evidence="3" id="KW-0690">Ribosome biogenesis</keyword>
<keyword evidence="4" id="KW-0677">Repeat</keyword>
<dbReference type="PANTHER" id="PTHR43834:SF6">
    <property type="entry name" value="GTPASE DER"/>
    <property type="match status" value="1"/>
</dbReference>
<organism evidence="11">
    <name type="scientific">Neospora caninum (strain Liverpool)</name>
    <dbReference type="NCBI Taxonomy" id="572307"/>
    <lineage>
        <taxon>Eukaryota</taxon>
        <taxon>Sar</taxon>
        <taxon>Alveolata</taxon>
        <taxon>Apicomplexa</taxon>
        <taxon>Conoidasida</taxon>
        <taxon>Coccidia</taxon>
        <taxon>Eucoccidiorida</taxon>
        <taxon>Eimeriorina</taxon>
        <taxon>Sarcocystidae</taxon>
        <taxon>Neospora</taxon>
    </lineage>
</organism>
<evidence type="ECO:0000256" key="4">
    <source>
        <dbReference type="ARBA" id="ARBA00022737"/>
    </source>
</evidence>
<feature type="region of interest" description="Disordered" evidence="8">
    <location>
        <begin position="572"/>
        <end position="633"/>
    </location>
</feature>
<evidence type="ECO:0000256" key="7">
    <source>
        <dbReference type="ARBA" id="ARBA00032345"/>
    </source>
</evidence>
<dbReference type="Pfam" id="PF01926">
    <property type="entry name" value="MMR_HSR1"/>
    <property type="match status" value="2"/>
</dbReference>
<dbReference type="PANTHER" id="PTHR43834">
    <property type="entry name" value="GTPASE DER"/>
    <property type="match status" value="1"/>
</dbReference>
<evidence type="ECO:0000256" key="5">
    <source>
        <dbReference type="ARBA" id="ARBA00022741"/>
    </source>
</evidence>
<evidence type="ECO:0000259" key="9">
    <source>
        <dbReference type="Pfam" id="PF01926"/>
    </source>
</evidence>
<evidence type="ECO:0000256" key="1">
    <source>
        <dbReference type="ARBA" id="ARBA00008279"/>
    </source>
</evidence>
<name>A0A0F7U8Z5_NEOCL</name>
<dbReference type="Gene3D" id="3.40.50.300">
    <property type="entry name" value="P-loop containing nucleotide triphosphate hydrolases"/>
    <property type="match status" value="3"/>
</dbReference>
<evidence type="ECO:0000313" key="11">
    <source>
        <dbReference type="EMBL" id="CEL66374.1"/>
    </source>
</evidence>
<feature type="compositionally biased region" description="Acidic residues" evidence="8">
    <location>
        <begin position="624"/>
        <end position="633"/>
    </location>
</feature>
<dbReference type="Gene3D" id="3.30.300.20">
    <property type="match status" value="1"/>
</dbReference>
<dbReference type="Pfam" id="PF14714">
    <property type="entry name" value="KH_dom-like"/>
    <property type="match status" value="1"/>
</dbReference>
<keyword evidence="6" id="KW-0342">GTP-binding</keyword>
<dbReference type="EMBL" id="LN714481">
    <property type="protein sequence ID" value="CEL66374.1"/>
    <property type="molecule type" value="Genomic_DNA"/>
</dbReference>
<feature type="region of interest" description="Disordered" evidence="8">
    <location>
        <begin position="431"/>
        <end position="506"/>
    </location>
</feature>
<dbReference type="GO" id="GO:0005525">
    <property type="term" value="F:GTP binding"/>
    <property type="evidence" value="ECO:0007669"/>
    <property type="project" value="UniProtKB-KW"/>
</dbReference>
<accession>A0A0F7U8Z5</accession>
<feature type="compositionally biased region" description="Basic and acidic residues" evidence="8">
    <location>
        <begin position="462"/>
        <end position="480"/>
    </location>
</feature>
<dbReference type="AlphaFoldDB" id="A0A0F7U8Z5"/>
<feature type="domain" description="G" evidence="9">
    <location>
        <begin position="822"/>
        <end position="936"/>
    </location>
</feature>
<evidence type="ECO:0000256" key="8">
    <source>
        <dbReference type="SAM" id="MobiDB-lite"/>
    </source>
</evidence>
<feature type="region of interest" description="Disordered" evidence="8">
    <location>
        <begin position="716"/>
        <end position="766"/>
    </location>
</feature>
<feature type="compositionally biased region" description="Basic and acidic residues" evidence="8">
    <location>
        <begin position="614"/>
        <end position="623"/>
    </location>
</feature>
<protein>
    <recommendedName>
        <fullName evidence="2">GTPase Der</fullName>
    </recommendedName>
    <alternativeName>
        <fullName evidence="7">GTP-binding protein EngA</fullName>
    </alternativeName>
</protein>
<dbReference type="InterPro" id="IPR032859">
    <property type="entry name" value="KH_dom-like"/>
</dbReference>
<keyword evidence="5" id="KW-0547">Nucleotide-binding</keyword>
<feature type="domain" description="GTPase Der C-terminal KH-domain-like" evidence="10">
    <location>
        <begin position="1008"/>
        <end position="1088"/>
    </location>
</feature>
<dbReference type="CDD" id="cd01895">
    <property type="entry name" value="EngA2"/>
    <property type="match status" value="1"/>
</dbReference>
<evidence type="ECO:0000256" key="6">
    <source>
        <dbReference type="ARBA" id="ARBA00023134"/>
    </source>
</evidence>
<dbReference type="InterPro" id="IPR005225">
    <property type="entry name" value="Small_GTP-bd"/>
</dbReference>
<dbReference type="PRINTS" id="PR00326">
    <property type="entry name" value="GTP1OBG"/>
</dbReference>
<sequence>MSDREKRSAQLGTASLSLCAVPGSCLGPLRQLGTSKLVLPLPHLSCLRCLAFHSRPLACRLASPSSQKEHRVPSLSSLRVSRDSCLPSSVFRFPSHDPPSFVKGQLSRARLPRGPEACWPTSKSAHFSVPGSSAETVHLPSPPGAFSFGHHHPRLVPVSFSWSCASSSAPTSEPVEDPLRRQQKAASLSVRSSSAATPLSSYTSLRPSSVHRAAFATRSFASLRRGSHAISRIHPKLQRSPDPSIRPLKVVLVGRPNVGKSSLFNRLISGTRGHAASSPFAPLKRLQQAIVSPQAGTSRDRKEARAVFGGLQLLLVDTGGLEDTETTEACALLTNMRKQVRFALRDADSVLFLIDATEGVTPVDVLLSRLLNEWLDEQQRLDIARQEKATPRFPHESLIVRASAASVAAAQAEGGGSLRQRAHAGAAGRVSLVADTGGGPPKRQSRQTRTDGTGNDWSEWSRGNDHCLAHHSRDGREAASRDSAGNGRLSPLAEHERMQNQDPGDAEEVERIPVILVVNKADGCFFGDYLADCYDLHLGAPVLVSAKKNEGMDDLYDRLVLEVGHLQDTTEGLFGSSNAVEEEDEGALGSVEDSASQDEGSKESDCEGESPAEAEERPHKEEDSGSDYETEEGVELLPEDMARLEERMHPPRPSDAAGAWIEGMARRYGECGIEETFKHFSDPNSPQYIPWDLSQTSLAAAAATAAVERKLRSAAKMKQTEEASGRNNEAEGTVSAECPDSQTRGRSGNEDERLQQGSGEDGGAAPTLGKEEIQMAEAELAAASGLSVEAPPDSLRKRLRTKAARDYVLPIRRQLLFDDVINVAVIGRPNAGKSTLVNSLLQEERMVVDSQPGTTTDAVGTLWTFQGHPFRLIDTAGVTRGWKMRHTDLLLEAGLQTLRNIRNAQVCILCIDASLARDTGQPISSHELALAHLASEKEGRCLAVCVTKWDLVPENEREKLRREILERLQTGLGHLKGCPVVFVAAKYGQNVETLMTKIMVLYRRWNARIPTSKLNSWLREFVLRWPPPWRLGSKCQVKYVTQVKARPPTFVAWSNVYNTFPVHYLRQLTNTMREEFSLAGTPLRLILRTTAMPAPGKKLSRADVLKWKRLGPKQHQAVADLARGYRPKKPSAATK</sequence>
<evidence type="ECO:0000259" key="10">
    <source>
        <dbReference type="Pfam" id="PF14714"/>
    </source>
</evidence>
<comment type="similarity">
    <text evidence="1">Belongs to the TRAFAC class TrmE-Era-EngA-EngB-Septin-like GTPase superfamily. EngA (Der) GTPase family.</text>
</comment>